<feature type="transmembrane region" description="Helical" evidence="1">
    <location>
        <begin position="106"/>
        <end position="123"/>
    </location>
</feature>
<name>A0AA96WBI7_9CYAN</name>
<keyword evidence="1" id="KW-1133">Transmembrane helix</keyword>
<feature type="transmembrane region" description="Helical" evidence="1">
    <location>
        <begin position="15"/>
        <end position="36"/>
    </location>
</feature>
<dbReference type="AlphaFoldDB" id="A0AA96WBI7"/>
<accession>A0AA96WBI7</accession>
<organism evidence="2">
    <name type="scientific">Leptolyngbya sp. NK1-12</name>
    <dbReference type="NCBI Taxonomy" id="2547451"/>
    <lineage>
        <taxon>Bacteria</taxon>
        <taxon>Bacillati</taxon>
        <taxon>Cyanobacteriota</taxon>
        <taxon>Cyanophyceae</taxon>
        <taxon>Leptolyngbyales</taxon>
        <taxon>Leptolyngbyaceae</taxon>
        <taxon>Leptolyngbya group</taxon>
        <taxon>Leptolyngbya</taxon>
    </lineage>
</organism>
<sequence>MTSQIQRSISLKAIVAYKGFVVFSLIAISLICAFSWRNYDALIVFVQSFIQDRLDQESALSQWLLNTVLHIQPQHLQLVAQLTSVYAIVLGIVTVGLWYHKQWAHLLMLLFVGLPLLVEAYELLTHPAWSRGGILVLNLLVFGYLLRHQWTRLQKLATSVQKQP</sequence>
<feature type="transmembrane region" description="Helical" evidence="1">
    <location>
        <begin position="129"/>
        <end position="146"/>
    </location>
</feature>
<protein>
    <submittedName>
        <fullName evidence="2">DUF2127 domain-containing protein</fullName>
    </submittedName>
</protein>
<dbReference type="Pfam" id="PF09900">
    <property type="entry name" value="DUF2127"/>
    <property type="match status" value="1"/>
</dbReference>
<keyword evidence="1" id="KW-0812">Transmembrane</keyword>
<evidence type="ECO:0000313" key="2">
    <source>
        <dbReference type="EMBL" id="WNZ22033.1"/>
    </source>
</evidence>
<dbReference type="RefSeq" id="WP_316433409.1">
    <property type="nucleotide sequence ID" value="NZ_CP053586.1"/>
</dbReference>
<feature type="transmembrane region" description="Helical" evidence="1">
    <location>
        <begin position="78"/>
        <end position="99"/>
    </location>
</feature>
<proteinExistence type="predicted"/>
<keyword evidence="1" id="KW-0472">Membrane</keyword>
<reference evidence="2" key="1">
    <citation type="submission" date="2020-05" db="EMBL/GenBank/DDBJ databases">
        <authorList>
            <person name="Zhu T."/>
            <person name="Keshari N."/>
            <person name="Lu X."/>
        </authorList>
    </citation>
    <scope>NUCLEOTIDE SEQUENCE</scope>
    <source>
        <strain evidence="2">NK1-12</strain>
    </source>
</reference>
<evidence type="ECO:0000256" key="1">
    <source>
        <dbReference type="SAM" id="Phobius"/>
    </source>
</evidence>
<dbReference type="InterPro" id="IPR021125">
    <property type="entry name" value="DUF2127"/>
</dbReference>
<gene>
    <name evidence="2" type="ORF">HJG54_03560</name>
</gene>
<dbReference type="EMBL" id="CP053586">
    <property type="protein sequence ID" value="WNZ22033.1"/>
    <property type="molecule type" value="Genomic_DNA"/>
</dbReference>